<organism evidence="11 12">
    <name type="scientific">Ectothiorhodospira magna</name>
    <dbReference type="NCBI Taxonomy" id="867345"/>
    <lineage>
        <taxon>Bacteria</taxon>
        <taxon>Pseudomonadati</taxon>
        <taxon>Pseudomonadota</taxon>
        <taxon>Gammaproteobacteria</taxon>
        <taxon>Chromatiales</taxon>
        <taxon>Ectothiorhodospiraceae</taxon>
        <taxon>Ectothiorhodospira</taxon>
    </lineage>
</organism>
<keyword evidence="4" id="KW-1005">Bacterial flagellum biogenesis</keyword>
<dbReference type="InterPro" id="IPR007412">
    <property type="entry name" value="FlgM"/>
</dbReference>
<evidence type="ECO:0000256" key="7">
    <source>
        <dbReference type="ARBA" id="ARBA00024739"/>
    </source>
</evidence>
<name>A0A1H9DFS6_9GAMM</name>
<dbReference type="Proteomes" id="UP000199496">
    <property type="component" value="Unassembled WGS sequence"/>
</dbReference>
<dbReference type="SUPFAM" id="SSF101498">
    <property type="entry name" value="Anti-sigma factor FlgM"/>
    <property type="match status" value="1"/>
</dbReference>
<dbReference type="OrthoDB" id="5738369at2"/>
<evidence type="ECO:0000256" key="6">
    <source>
        <dbReference type="ARBA" id="ARBA00023163"/>
    </source>
</evidence>
<keyword evidence="11" id="KW-0969">Cilium</keyword>
<keyword evidence="11" id="KW-0966">Cell projection</keyword>
<keyword evidence="3" id="KW-0678">Repressor</keyword>
<keyword evidence="6" id="KW-0804">Transcription</keyword>
<keyword evidence="11" id="KW-0282">Flagellum</keyword>
<evidence type="ECO:0000256" key="8">
    <source>
        <dbReference type="ARBA" id="ARBA00030117"/>
    </source>
</evidence>
<feature type="region of interest" description="Disordered" evidence="9">
    <location>
        <begin position="1"/>
        <end position="39"/>
    </location>
</feature>
<keyword evidence="12" id="KW-1185">Reference proteome</keyword>
<evidence type="ECO:0000256" key="3">
    <source>
        <dbReference type="ARBA" id="ARBA00022491"/>
    </source>
</evidence>
<reference evidence="11 12" key="1">
    <citation type="submission" date="2016-10" db="EMBL/GenBank/DDBJ databases">
        <authorList>
            <person name="de Groot N.N."/>
        </authorList>
    </citation>
    <scope>NUCLEOTIDE SEQUENCE [LARGE SCALE GENOMIC DNA]</scope>
    <source>
        <strain evidence="11 12">B7-7</strain>
    </source>
</reference>
<comment type="function">
    <text evidence="7">Responsible for the coupling of flagellin expression to flagellar assembly by preventing expression of the flagellin genes when a component of the middle class of proteins is defective. It negatively regulates flagellar genes by inhibiting the activity of FliA by directly binding to FliA.</text>
</comment>
<protein>
    <recommendedName>
        <fullName evidence="2">Negative regulator of flagellin synthesis</fullName>
    </recommendedName>
    <alternativeName>
        <fullName evidence="8">Anti-sigma-28 factor</fullName>
    </alternativeName>
</protein>
<evidence type="ECO:0000256" key="2">
    <source>
        <dbReference type="ARBA" id="ARBA00017823"/>
    </source>
</evidence>
<dbReference type="InterPro" id="IPR035890">
    <property type="entry name" value="Anti-sigma-28_factor_FlgM_sf"/>
</dbReference>
<evidence type="ECO:0000313" key="12">
    <source>
        <dbReference type="Proteomes" id="UP000199496"/>
    </source>
</evidence>
<dbReference type="GO" id="GO:0044781">
    <property type="term" value="P:bacterial-type flagellum organization"/>
    <property type="evidence" value="ECO:0007669"/>
    <property type="project" value="UniProtKB-KW"/>
</dbReference>
<dbReference type="AlphaFoldDB" id="A0A1H9DFS6"/>
<accession>A0A1H9DFS6</accession>
<dbReference type="NCBIfam" id="TIGR03824">
    <property type="entry name" value="FlgM_jcvi"/>
    <property type="match status" value="1"/>
</dbReference>
<gene>
    <name evidence="11" type="ORF">SAMN05421693_11733</name>
</gene>
<dbReference type="GO" id="GO:0045892">
    <property type="term" value="P:negative regulation of DNA-templated transcription"/>
    <property type="evidence" value="ECO:0007669"/>
    <property type="project" value="InterPro"/>
</dbReference>
<evidence type="ECO:0000259" key="10">
    <source>
        <dbReference type="Pfam" id="PF04316"/>
    </source>
</evidence>
<feature type="compositionally biased region" description="Low complexity" evidence="9">
    <location>
        <begin position="20"/>
        <end position="32"/>
    </location>
</feature>
<evidence type="ECO:0000313" key="11">
    <source>
        <dbReference type="EMBL" id="SEQ11643.1"/>
    </source>
</evidence>
<feature type="domain" description="Anti-sigma-28 factor FlgM C-terminal" evidence="10">
    <location>
        <begin position="43"/>
        <end position="96"/>
    </location>
</feature>
<evidence type="ECO:0000256" key="1">
    <source>
        <dbReference type="ARBA" id="ARBA00005322"/>
    </source>
</evidence>
<keyword evidence="5" id="KW-0805">Transcription regulation</keyword>
<evidence type="ECO:0000256" key="5">
    <source>
        <dbReference type="ARBA" id="ARBA00023015"/>
    </source>
</evidence>
<evidence type="ECO:0000256" key="9">
    <source>
        <dbReference type="SAM" id="MobiDB-lite"/>
    </source>
</evidence>
<sequence>MSIDIKSLTQTQPRGVGDNRSVSDTSRSSRTTIGTGLPAAMGDRITLTETARRLSTLEQNAKGQPSVDQDKVAAIRQAIQEGRYEVDARSVAANLMKTENWYPS</sequence>
<dbReference type="STRING" id="867345.SAMN05421693_11733"/>
<evidence type="ECO:0000256" key="4">
    <source>
        <dbReference type="ARBA" id="ARBA00022795"/>
    </source>
</evidence>
<dbReference type="InterPro" id="IPR031316">
    <property type="entry name" value="FlgM_C"/>
</dbReference>
<proteinExistence type="inferred from homology"/>
<dbReference type="EMBL" id="FOFO01000017">
    <property type="protein sequence ID" value="SEQ11643.1"/>
    <property type="molecule type" value="Genomic_DNA"/>
</dbReference>
<dbReference type="Pfam" id="PF04316">
    <property type="entry name" value="FlgM"/>
    <property type="match status" value="1"/>
</dbReference>
<comment type="similarity">
    <text evidence="1">Belongs to the FlgM family.</text>
</comment>